<evidence type="ECO:0000256" key="5">
    <source>
        <dbReference type="ARBA" id="ARBA00022553"/>
    </source>
</evidence>
<dbReference type="PRINTS" id="PR01590">
    <property type="entry name" value="HTHFIS"/>
</dbReference>
<dbReference type="RefSeq" id="WP_395821969.1">
    <property type="nucleotide sequence ID" value="NZ_CP043494.1"/>
</dbReference>
<evidence type="ECO:0000256" key="9">
    <source>
        <dbReference type="ARBA" id="ARBA00023015"/>
    </source>
</evidence>
<evidence type="ECO:0000256" key="13">
    <source>
        <dbReference type="ARBA" id="ARBA00023231"/>
    </source>
</evidence>
<dbReference type="Gene3D" id="3.40.50.2300">
    <property type="match status" value="1"/>
</dbReference>
<evidence type="ECO:0000256" key="8">
    <source>
        <dbReference type="ARBA" id="ARBA00023012"/>
    </source>
</evidence>
<dbReference type="PROSITE" id="PS50045">
    <property type="entry name" value="SIGMA54_INTERACT_4"/>
    <property type="match status" value="1"/>
</dbReference>
<keyword evidence="12" id="KW-0804">Transcription</keyword>
<dbReference type="PROSITE" id="PS50110">
    <property type="entry name" value="RESPONSE_REGULATORY"/>
    <property type="match status" value="1"/>
</dbReference>
<name>A0ABY9WQB4_9BACT</name>
<dbReference type="Pfam" id="PF25601">
    <property type="entry name" value="AAA_lid_14"/>
    <property type="match status" value="1"/>
</dbReference>
<evidence type="ECO:0000313" key="21">
    <source>
        <dbReference type="Proteomes" id="UP001611383"/>
    </source>
</evidence>
<dbReference type="PANTHER" id="PTHR32071:SF95">
    <property type="entry name" value="DNA-BINDING TRANSCRIPTIONAL REGULATOR NTRC"/>
    <property type="match status" value="1"/>
</dbReference>
<dbReference type="SUPFAM" id="SSF46689">
    <property type="entry name" value="Homeodomain-like"/>
    <property type="match status" value="1"/>
</dbReference>
<feature type="region of interest" description="Disordered" evidence="17">
    <location>
        <begin position="393"/>
        <end position="420"/>
    </location>
</feature>
<feature type="modified residue" description="4-aspartylphosphate" evidence="16">
    <location>
        <position position="58"/>
    </location>
</feature>
<proteinExistence type="predicted"/>
<evidence type="ECO:0000256" key="15">
    <source>
        <dbReference type="ARBA" id="ARBA00031910"/>
    </source>
</evidence>
<dbReference type="Gene3D" id="1.10.8.60">
    <property type="match status" value="1"/>
</dbReference>
<dbReference type="SUPFAM" id="SSF52172">
    <property type="entry name" value="CheY-like"/>
    <property type="match status" value="1"/>
</dbReference>
<dbReference type="InterPro" id="IPR009057">
    <property type="entry name" value="Homeodomain-like_sf"/>
</dbReference>
<dbReference type="Gene3D" id="3.40.50.300">
    <property type="entry name" value="P-loop containing nucleotide triphosphate hydrolases"/>
    <property type="match status" value="1"/>
</dbReference>
<evidence type="ECO:0000256" key="7">
    <source>
        <dbReference type="ARBA" id="ARBA00022840"/>
    </source>
</evidence>
<evidence type="ECO:0000256" key="4">
    <source>
        <dbReference type="ARBA" id="ARBA00022491"/>
    </source>
</evidence>
<feature type="domain" description="Sigma-54 factor interaction" evidence="18">
    <location>
        <begin position="148"/>
        <end position="377"/>
    </location>
</feature>
<evidence type="ECO:0000256" key="11">
    <source>
        <dbReference type="ARBA" id="ARBA00023159"/>
    </source>
</evidence>
<keyword evidence="13" id="KW-0535">Nitrogen fixation</keyword>
<keyword evidence="7" id="KW-0067">ATP-binding</keyword>
<dbReference type="SUPFAM" id="SSF52540">
    <property type="entry name" value="P-loop containing nucleoside triphosphate hydrolases"/>
    <property type="match status" value="1"/>
</dbReference>
<keyword evidence="4" id="KW-0678">Repressor</keyword>
<dbReference type="Proteomes" id="UP001611383">
    <property type="component" value="Chromosome"/>
</dbReference>
<keyword evidence="5 16" id="KW-0597">Phosphoprotein</keyword>
<sequence length="483" mass="53638">METLLIVDDDLSLLESLKMHFEDIEHEGAPRYQVVTATSAAEALRVAHEVMPGVVILDMKLPDRTGLDIIEEMKSLCGDARIILVTAFHDMETTIRAMKAGAFDYIHKPFPDLTALDIVVSRALEYRQLSRRAATVNVETAAARLGDIVGTSPLIQQLVKEIGKVSASRATVLINGESGTGKELIARVIHNYSYDEPKPFIGINCSAIVDTLLESELFGHEKGAFTGANAVKPGKFELAEDGTIFLDEIGDMSLMLQAKLLRVLQEREFERVGGVKRIKLRARVIAATHRHLADEVASGRFREDLYQRLKVITLQIPPLRERREDIPLLVQHLLERINEKVHKRVTRVPPEVLAHLTRLPWRGNVRELENVLTRAVVLAPGEVLLSENLPALEPAQPELGPHTNGHAHGPQGPGGSALPNFLVAHIDDPSRIPTLEEAERMLIELTMNVTKGHKGKTCQILGISRPTLERKLQKYGVRQDQQP</sequence>
<keyword evidence="9" id="KW-0805">Transcription regulation</keyword>
<dbReference type="Pfam" id="PF00158">
    <property type="entry name" value="Sigma54_activat"/>
    <property type="match status" value="1"/>
</dbReference>
<dbReference type="CDD" id="cd00156">
    <property type="entry name" value="REC"/>
    <property type="match status" value="1"/>
</dbReference>
<dbReference type="InterPro" id="IPR058031">
    <property type="entry name" value="AAA_lid_NorR"/>
</dbReference>
<evidence type="ECO:0000256" key="3">
    <source>
        <dbReference type="ARBA" id="ARBA00022490"/>
    </source>
</evidence>
<evidence type="ECO:0000256" key="10">
    <source>
        <dbReference type="ARBA" id="ARBA00023125"/>
    </source>
</evidence>
<dbReference type="InterPro" id="IPR001789">
    <property type="entry name" value="Sig_transdc_resp-reg_receiver"/>
</dbReference>
<dbReference type="InterPro" id="IPR027417">
    <property type="entry name" value="P-loop_NTPase"/>
</dbReference>
<dbReference type="Pfam" id="PF00072">
    <property type="entry name" value="Response_reg"/>
    <property type="match status" value="1"/>
</dbReference>
<feature type="domain" description="Response regulatory" evidence="19">
    <location>
        <begin position="3"/>
        <end position="123"/>
    </location>
</feature>
<evidence type="ECO:0000256" key="14">
    <source>
        <dbReference type="ARBA" id="ARBA00029881"/>
    </source>
</evidence>
<gene>
    <name evidence="20" type="ORF">F0U60_19190</name>
</gene>
<protein>
    <recommendedName>
        <fullName evidence="2">DNA-binding transcriptional regulator NtrC</fullName>
    </recommendedName>
    <alternativeName>
        <fullName evidence="14">Nitrogen regulation protein NR(I)</fullName>
    </alternativeName>
    <alternativeName>
        <fullName evidence="15">Nitrogen regulator I</fullName>
    </alternativeName>
</protein>
<dbReference type="Pfam" id="PF02954">
    <property type="entry name" value="HTH_8"/>
    <property type="match status" value="1"/>
</dbReference>
<dbReference type="InterPro" id="IPR011006">
    <property type="entry name" value="CheY-like_superfamily"/>
</dbReference>
<dbReference type="PANTHER" id="PTHR32071">
    <property type="entry name" value="TRANSCRIPTIONAL REGULATORY PROTEIN"/>
    <property type="match status" value="1"/>
</dbReference>
<dbReference type="PROSITE" id="PS00675">
    <property type="entry name" value="SIGMA54_INTERACT_1"/>
    <property type="match status" value="1"/>
</dbReference>
<evidence type="ECO:0000259" key="19">
    <source>
        <dbReference type="PROSITE" id="PS50110"/>
    </source>
</evidence>
<dbReference type="SMART" id="SM00448">
    <property type="entry name" value="REC"/>
    <property type="match status" value="1"/>
</dbReference>
<reference evidence="20 21" key="1">
    <citation type="submission" date="2019-08" db="EMBL/GenBank/DDBJ databases">
        <title>Archangium and Cystobacter genomes.</title>
        <authorList>
            <person name="Chen I.-C.K."/>
            <person name="Wielgoss S."/>
        </authorList>
    </citation>
    <scope>NUCLEOTIDE SEQUENCE [LARGE SCALE GENOMIC DNA]</scope>
    <source>
        <strain evidence="20 21">Cbm 6</strain>
    </source>
</reference>
<evidence type="ECO:0000259" key="18">
    <source>
        <dbReference type="PROSITE" id="PS50045"/>
    </source>
</evidence>
<keyword evidence="6" id="KW-0547">Nucleotide-binding</keyword>
<evidence type="ECO:0000256" key="1">
    <source>
        <dbReference type="ARBA" id="ARBA00004496"/>
    </source>
</evidence>
<dbReference type="InterPro" id="IPR025662">
    <property type="entry name" value="Sigma_54_int_dom_ATP-bd_1"/>
</dbReference>
<dbReference type="EMBL" id="CP043494">
    <property type="protein sequence ID" value="WNG45999.1"/>
    <property type="molecule type" value="Genomic_DNA"/>
</dbReference>
<dbReference type="SMART" id="SM00382">
    <property type="entry name" value="AAA"/>
    <property type="match status" value="1"/>
</dbReference>
<keyword evidence="8" id="KW-0902">Two-component regulatory system</keyword>
<dbReference type="InterPro" id="IPR002197">
    <property type="entry name" value="HTH_Fis"/>
</dbReference>
<comment type="subcellular location">
    <subcellularLocation>
        <location evidence="1">Cytoplasm</location>
    </subcellularLocation>
</comment>
<keyword evidence="10" id="KW-0238">DNA-binding</keyword>
<accession>A0ABY9WQB4</accession>
<evidence type="ECO:0000256" key="12">
    <source>
        <dbReference type="ARBA" id="ARBA00023163"/>
    </source>
</evidence>
<evidence type="ECO:0000256" key="2">
    <source>
        <dbReference type="ARBA" id="ARBA00019059"/>
    </source>
</evidence>
<organism evidence="20 21">
    <name type="scientific">Archangium minus</name>
    <dbReference type="NCBI Taxonomy" id="83450"/>
    <lineage>
        <taxon>Bacteria</taxon>
        <taxon>Pseudomonadati</taxon>
        <taxon>Myxococcota</taxon>
        <taxon>Myxococcia</taxon>
        <taxon>Myxococcales</taxon>
        <taxon>Cystobacterineae</taxon>
        <taxon>Archangiaceae</taxon>
        <taxon>Archangium</taxon>
    </lineage>
</organism>
<keyword evidence="11" id="KW-0010">Activator</keyword>
<keyword evidence="21" id="KW-1185">Reference proteome</keyword>
<evidence type="ECO:0000313" key="20">
    <source>
        <dbReference type="EMBL" id="WNG45999.1"/>
    </source>
</evidence>
<evidence type="ECO:0000256" key="17">
    <source>
        <dbReference type="SAM" id="MobiDB-lite"/>
    </source>
</evidence>
<evidence type="ECO:0000256" key="6">
    <source>
        <dbReference type="ARBA" id="ARBA00022741"/>
    </source>
</evidence>
<keyword evidence="3" id="KW-0963">Cytoplasm</keyword>
<dbReference type="InterPro" id="IPR003593">
    <property type="entry name" value="AAA+_ATPase"/>
</dbReference>
<dbReference type="Gene3D" id="1.10.10.60">
    <property type="entry name" value="Homeodomain-like"/>
    <property type="match status" value="1"/>
</dbReference>
<dbReference type="InterPro" id="IPR002078">
    <property type="entry name" value="Sigma_54_int"/>
</dbReference>
<evidence type="ECO:0000256" key="16">
    <source>
        <dbReference type="PROSITE-ProRule" id="PRU00169"/>
    </source>
</evidence>
<dbReference type="CDD" id="cd00009">
    <property type="entry name" value="AAA"/>
    <property type="match status" value="1"/>
</dbReference>